<name>A0A3M7P674_BRAPC</name>
<gene>
    <name evidence="1" type="ORF">BpHYR1_043490</name>
</gene>
<evidence type="ECO:0000313" key="2">
    <source>
        <dbReference type="Proteomes" id="UP000276133"/>
    </source>
</evidence>
<comment type="caution">
    <text evidence="1">The sequence shown here is derived from an EMBL/GenBank/DDBJ whole genome shotgun (WGS) entry which is preliminary data.</text>
</comment>
<sequence length="50" mass="5408">MPMPPAFLLMMAHCFSVSNMPSMLSSLMASRKQLDNWGLLVPALKSVGVA</sequence>
<keyword evidence="2" id="KW-1185">Reference proteome</keyword>
<proteinExistence type="predicted"/>
<dbReference type="AlphaFoldDB" id="A0A3M7P674"/>
<protein>
    <submittedName>
        <fullName evidence="1">Uncharacterized protein</fullName>
    </submittedName>
</protein>
<evidence type="ECO:0000313" key="1">
    <source>
        <dbReference type="EMBL" id="RMZ94320.1"/>
    </source>
</evidence>
<dbReference type="Proteomes" id="UP000276133">
    <property type="component" value="Unassembled WGS sequence"/>
</dbReference>
<reference evidence="1 2" key="1">
    <citation type="journal article" date="2018" name="Sci. Rep.">
        <title>Genomic signatures of local adaptation to the degree of environmental predictability in rotifers.</title>
        <authorList>
            <person name="Franch-Gras L."/>
            <person name="Hahn C."/>
            <person name="Garcia-Roger E.M."/>
            <person name="Carmona M.J."/>
            <person name="Serra M."/>
            <person name="Gomez A."/>
        </authorList>
    </citation>
    <scope>NUCLEOTIDE SEQUENCE [LARGE SCALE GENOMIC DNA]</scope>
    <source>
        <strain evidence="1">HYR1</strain>
    </source>
</reference>
<dbReference type="EMBL" id="REGN01013137">
    <property type="protein sequence ID" value="RMZ94320.1"/>
    <property type="molecule type" value="Genomic_DNA"/>
</dbReference>
<organism evidence="1 2">
    <name type="scientific">Brachionus plicatilis</name>
    <name type="common">Marine rotifer</name>
    <name type="synonym">Brachionus muelleri</name>
    <dbReference type="NCBI Taxonomy" id="10195"/>
    <lineage>
        <taxon>Eukaryota</taxon>
        <taxon>Metazoa</taxon>
        <taxon>Spiralia</taxon>
        <taxon>Gnathifera</taxon>
        <taxon>Rotifera</taxon>
        <taxon>Eurotatoria</taxon>
        <taxon>Monogononta</taxon>
        <taxon>Pseudotrocha</taxon>
        <taxon>Ploima</taxon>
        <taxon>Brachionidae</taxon>
        <taxon>Brachionus</taxon>
    </lineage>
</organism>
<accession>A0A3M7P674</accession>